<evidence type="ECO:0000313" key="2">
    <source>
        <dbReference type="EMBL" id="MBW8726569.1"/>
    </source>
</evidence>
<dbReference type="GO" id="GO:0035556">
    <property type="term" value="P:intracellular signal transduction"/>
    <property type="evidence" value="ECO:0007669"/>
    <property type="project" value="InterPro"/>
</dbReference>
<dbReference type="Proteomes" id="UP000700706">
    <property type="component" value="Unassembled WGS sequence"/>
</dbReference>
<sequence length="420" mass="44462">MTAEGLPAGTIAAFAALRRWLGNQALLAGTVQDVAEGFADRLLASGIPLWRAYLSATTLHPDMEAFGLTWTRDGGRESEMYGHGSWGKLSSPSPIYAAVLAAREAAIDPAAARADDLVPLTRYRLERGEGPDQFPILAEFRDAGATDYLCFIIPFGFDGTLHPLRTGATVTLATDRPGGFTAAEVQALDDLMPVFGAAVRIGIDLAAMRTVLSTYLGRDVGRRVLQGEIRRGSVETISAAILVGDLRGFTALADALPQDQLVSMLDDYLDALATPVEAHGGQVLKFMGDGLLATFAFAEDDPAETCGRALAAAAEALDRIAAINLCRAEQGVPVMTLDVALHAGDVLYGNVGSGQRLDFTIIGPAVNEAARLENLCGVLGVPMVVSRRFVEALAAPERFRCLGPQTLRGVRVPVEVFTPA</sequence>
<dbReference type="Pfam" id="PF00211">
    <property type="entry name" value="Guanylate_cyc"/>
    <property type="match status" value="1"/>
</dbReference>
<gene>
    <name evidence="2" type="ORF">JF625_15630</name>
</gene>
<proteinExistence type="predicted"/>
<dbReference type="SUPFAM" id="SSF55073">
    <property type="entry name" value="Nucleotide cyclase"/>
    <property type="match status" value="1"/>
</dbReference>
<dbReference type="PANTHER" id="PTHR43081:SF11">
    <property type="entry name" value="BLR2264 PROTEIN"/>
    <property type="match status" value="1"/>
</dbReference>
<dbReference type="GO" id="GO:0006171">
    <property type="term" value="P:cAMP biosynthetic process"/>
    <property type="evidence" value="ECO:0007669"/>
    <property type="project" value="TreeGrafter"/>
</dbReference>
<name>A0A952FPZ4_9PROT</name>
<dbReference type="InterPro" id="IPR001054">
    <property type="entry name" value="A/G_cyclase"/>
</dbReference>
<dbReference type="InterPro" id="IPR029787">
    <property type="entry name" value="Nucleotide_cyclase"/>
</dbReference>
<dbReference type="EMBL" id="JAEKLZ010000222">
    <property type="protein sequence ID" value="MBW8726569.1"/>
    <property type="molecule type" value="Genomic_DNA"/>
</dbReference>
<dbReference type="AlphaFoldDB" id="A0A952FPZ4"/>
<dbReference type="Gene3D" id="3.30.70.1230">
    <property type="entry name" value="Nucleotide cyclase"/>
    <property type="match status" value="1"/>
</dbReference>
<dbReference type="CDD" id="cd07302">
    <property type="entry name" value="CHD"/>
    <property type="match status" value="1"/>
</dbReference>
<protein>
    <submittedName>
        <fullName evidence="2">Adenylate/guanylate cyclase domain-containing protein</fullName>
    </submittedName>
</protein>
<evidence type="ECO:0000259" key="1">
    <source>
        <dbReference type="PROSITE" id="PS50125"/>
    </source>
</evidence>
<dbReference type="PANTHER" id="PTHR43081">
    <property type="entry name" value="ADENYLATE CYCLASE, TERMINAL-DIFFERENTIATION SPECIFIC-RELATED"/>
    <property type="match status" value="1"/>
</dbReference>
<accession>A0A952FPZ4</accession>
<evidence type="ECO:0000313" key="3">
    <source>
        <dbReference type="Proteomes" id="UP000700706"/>
    </source>
</evidence>
<comment type="caution">
    <text evidence="2">The sequence shown here is derived from an EMBL/GenBank/DDBJ whole genome shotgun (WGS) entry which is preliminary data.</text>
</comment>
<dbReference type="PROSITE" id="PS50125">
    <property type="entry name" value="GUANYLATE_CYCLASE_2"/>
    <property type="match status" value="1"/>
</dbReference>
<dbReference type="GO" id="GO:0004016">
    <property type="term" value="F:adenylate cyclase activity"/>
    <property type="evidence" value="ECO:0007669"/>
    <property type="project" value="UniProtKB-ARBA"/>
</dbReference>
<feature type="domain" description="Guanylate cyclase" evidence="1">
    <location>
        <begin position="240"/>
        <end position="373"/>
    </location>
</feature>
<reference evidence="2" key="1">
    <citation type="submission" date="2020-06" db="EMBL/GenBank/DDBJ databases">
        <title>Stable isotope informed genome-resolved metagenomics uncovers potential trophic interactions in rhizosphere soil.</title>
        <authorList>
            <person name="Starr E.P."/>
            <person name="Shi S."/>
            <person name="Blazewicz S.J."/>
            <person name="Koch B.J."/>
            <person name="Probst A.J."/>
            <person name="Hungate B.A."/>
            <person name="Pett-Ridge J."/>
            <person name="Firestone M.K."/>
            <person name="Banfield J.F."/>
        </authorList>
    </citation>
    <scope>NUCLEOTIDE SEQUENCE</scope>
    <source>
        <strain evidence="2">YM_69_17</strain>
    </source>
</reference>
<dbReference type="InterPro" id="IPR050697">
    <property type="entry name" value="Adenylyl/Guanylyl_Cyclase_3/4"/>
</dbReference>
<dbReference type="SMART" id="SM00044">
    <property type="entry name" value="CYCc"/>
    <property type="match status" value="1"/>
</dbReference>
<organism evidence="2 3">
    <name type="scientific">Inquilinus limosus</name>
    <dbReference type="NCBI Taxonomy" id="171674"/>
    <lineage>
        <taxon>Bacteria</taxon>
        <taxon>Pseudomonadati</taxon>
        <taxon>Pseudomonadota</taxon>
        <taxon>Alphaproteobacteria</taxon>
        <taxon>Rhodospirillales</taxon>
        <taxon>Rhodospirillaceae</taxon>
        <taxon>Inquilinus</taxon>
    </lineage>
</organism>